<gene>
    <name evidence="6" type="ORF">SEMRO_154_G070030.1</name>
</gene>
<dbReference type="SUPFAM" id="SSF49785">
    <property type="entry name" value="Galactose-binding domain-like"/>
    <property type="match status" value="1"/>
</dbReference>
<dbReference type="Pfam" id="PF08547">
    <property type="entry name" value="CIA30"/>
    <property type="match status" value="1"/>
</dbReference>
<dbReference type="InterPro" id="IPR013857">
    <property type="entry name" value="NADH-UbQ_OxRdtase-assoc_prot30"/>
</dbReference>
<dbReference type="Proteomes" id="UP001153069">
    <property type="component" value="Unassembled WGS sequence"/>
</dbReference>
<dbReference type="OrthoDB" id="42561at2759"/>
<evidence type="ECO:0000256" key="2">
    <source>
        <dbReference type="ARBA" id="ARBA00007884"/>
    </source>
</evidence>
<dbReference type="GO" id="GO:0006120">
    <property type="term" value="P:mitochondrial electron transport, NADH to ubiquinone"/>
    <property type="evidence" value="ECO:0007669"/>
    <property type="project" value="TreeGrafter"/>
</dbReference>
<evidence type="ECO:0000256" key="3">
    <source>
        <dbReference type="ARBA" id="ARBA00023128"/>
    </source>
</evidence>
<dbReference type="GO" id="GO:0051082">
    <property type="term" value="F:unfolded protein binding"/>
    <property type="evidence" value="ECO:0007669"/>
    <property type="project" value="TreeGrafter"/>
</dbReference>
<name>A0A9N8DI08_9STRA</name>
<keyword evidence="4" id="KW-0143">Chaperone</keyword>
<organism evidence="6 7">
    <name type="scientific">Seminavis robusta</name>
    <dbReference type="NCBI Taxonomy" id="568900"/>
    <lineage>
        <taxon>Eukaryota</taxon>
        <taxon>Sar</taxon>
        <taxon>Stramenopiles</taxon>
        <taxon>Ochrophyta</taxon>
        <taxon>Bacillariophyta</taxon>
        <taxon>Bacillariophyceae</taxon>
        <taxon>Bacillariophycidae</taxon>
        <taxon>Naviculales</taxon>
        <taxon>Naviculaceae</taxon>
        <taxon>Seminavis</taxon>
    </lineage>
</organism>
<evidence type="ECO:0000313" key="6">
    <source>
        <dbReference type="EMBL" id="CAB9503034.1"/>
    </source>
</evidence>
<protein>
    <submittedName>
        <fullName evidence="6">Complex I</fullName>
    </submittedName>
</protein>
<proteinExistence type="inferred from homology"/>
<comment type="similarity">
    <text evidence="2">Belongs to the CIA30 family.</text>
</comment>
<evidence type="ECO:0000256" key="1">
    <source>
        <dbReference type="ARBA" id="ARBA00004173"/>
    </source>
</evidence>
<evidence type="ECO:0000259" key="5">
    <source>
        <dbReference type="Pfam" id="PF08547"/>
    </source>
</evidence>
<dbReference type="InterPro" id="IPR039131">
    <property type="entry name" value="NDUFAF1"/>
</dbReference>
<keyword evidence="7" id="KW-1185">Reference proteome</keyword>
<comment type="caution">
    <text evidence="6">The sequence shown here is derived from an EMBL/GenBank/DDBJ whole genome shotgun (WGS) entry which is preliminary data.</text>
</comment>
<keyword evidence="3" id="KW-0496">Mitochondrion</keyword>
<dbReference type="PANTHER" id="PTHR13194:SF18">
    <property type="entry name" value="COMPLEX I INTERMEDIATE-ASSOCIATED PROTEIN 30, MITOCHONDRIAL"/>
    <property type="match status" value="1"/>
</dbReference>
<dbReference type="PANTHER" id="PTHR13194">
    <property type="entry name" value="COMPLEX I INTERMEDIATE-ASSOCIATED PROTEIN 30"/>
    <property type="match status" value="1"/>
</dbReference>
<dbReference type="GO" id="GO:0005739">
    <property type="term" value="C:mitochondrion"/>
    <property type="evidence" value="ECO:0007669"/>
    <property type="project" value="UniProtKB-SubCell"/>
</dbReference>
<dbReference type="AlphaFoldDB" id="A0A9N8DI08"/>
<reference evidence="6" key="1">
    <citation type="submission" date="2020-06" db="EMBL/GenBank/DDBJ databases">
        <authorList>
            <consortium name="Plant Systems Biology data submission"/>
        </authorList>
    </citation>
    <scope>NUCLEOTIDE SEQUENCE</scope>
    <source>
        <strain evidence="6">D6</strain>
    </source>
</reference>
<sequence>MFRWIKGGSKEGGGSLRMYIKFREQMFRRNFEPLANKSTPIALWDLSRHDDAIDAANCSESGRMQGWRISDDGVIDGYSRGRVSTIRSSADYQRWMAGEELKDVFRNFEEERRAKLEKEERDNEEVLEEDIDEDIDDNSQFVPFLRWSGHIDTTVGLSSDAQRSGFCAIRAPEYPYGGANLQGLYNALEIVCRTDGRLYTVNLQVASFFPGDMYQGYINVPATHPDKAKICTRTGGEFERLVMPFTKFALTAHGRLREMHRTLDSNIEVQTVGFTLMDGKDGDFQFDLARIRAVNFDGHGIAGEEGLDEPVKIAR</sequence>
<dbReference type="EMBL" id="CAICTM010000153">
    <property type="protein sequence ID" value="CAB9503034.1"/>
    <property type="molecule type" value="Genomic_DNA"/>
</dbReference>
<feature type="domain" description="NADH:ubiquinone oxidoreductase intermediate-associated protein 30" evidence="5">
    <location>
        <begin position="145"/>
        <end position="287"/>
    </location>
</feature>
<accession>A0A9N8DI08</accession>
<evidence type="ECO:0000256" key="4">
    <source>
        <dbReference type="ARBA" id="ARBA00023186"/>
    </source>
</evidence>
<evidence type="ECO:0000313" key="7">
    <source>
        <dbReference type="Proteomes" id="UP001153069"/>
    </source>
</evidence>
<dbReference type="InterPro" id="IPR008979">
    <property type="entry name" value="Galactose-bd-like_sf"/>
</dbReference>
<comment type="subcellular location">
    <subcellularLocation>
        <location evidence="1">Mitochondrion</location>
    </subcellularLocation>
</comment>
<dbReference type="GO" id="GO:0032981">
    <property type="term" value="P:mitochondrial respiratory chain complex I assembly"/>
    <property type="evidence" value="ECO:0007669"/>
    <property type="project" value="TreeGrafter"/>
</dbReference>